<reference evidence="1 2" key="1">
    <citation type="journal article" date="2015" name="Parasit. Vectors">
        <title>Draft genome of the scabies mite.</title>
        <authorList>
            <person name="Rider S.D.Jr."/>
            <person name="Morgan M.S."/>
            <person name="Arlian L.G."/>
        </authorList>
    </citation>
    <scope>NUCLEOTIDE SEQUENCE [LARGE SCALE GENOMIC DNA]</scope>
    <source>
        <strain evidence="1">Arlian Lab</strain>
    </source>
</reference>
<dbReference type="SUPFAM" id="SSF50729">
    <property type="entry name" value="PH domain-like"/>
    <property type="match status" value="1"/>
</dbReference>
<name>A0A132AJF8_SARSC</name>
<dbReference type="InterPro" id="IPR011993">
    <property type="entry name" value="PH-like_dom_sf"/>
</dbReference>
<dbReference type="PANTHER" id="PTHR11232:SF17">
    <property type="entry name" value="CAPON-LIKE PROTEIN"/>
    <property type="match status" value="1"/>
</dbReference>
<proteinExistence type="predicted"/>
<dbReference type="EMBL" id="JXLN01015606">
    <property type="protein sequence ID" value="KPM10715.1"/>
    <property type="molecule type" value="Genomic_DNA"/>
</dbReference>
<dbReference type="Proteomes" id="UP000616769">
    <property type="component" value="Unassembled WGS sequence"/>
</dbReference>
<dbReference type="GO" id="GO:0050998">
    <property type="term" value="F:nitric-oxide synthase binding"/>
    <property type="evidence" value="ECO:0007669"/>
    <property type="project" value="TreeGrafter"/>
</dbReference>
<accession>A0A132AJF8</accession>
<dbReference type="InterPro" id="IPR006020">
    <property type="entry name" value="PTB/PI_dom"/>
</dbReference>
<dbReference type="InterPro" id="IPR051133">
    <property type="entry name" value="Adapter_Engulfment-Domain"/>
</dbReference>
<evidence type="ECO:0000313" key="1">
    <source>
        <dbReference type="EMBL" id="KPM10715.1"/>
    </source>
</evidence>
<dbReference type="VEuPathDB" id="VectorBase:SSCA007408"/>
<dbReference type="PANTHER" id="PTHR11232">
    <property type="entry name" value="PHOSPHOTYROSINE INTERACTION DOMAIN-CONTAINING FAMILY MEMBER"/>
    <property type="match status" value="1"/>
</dbReference>
<sequence length="148" mass="17413">MRFKRNRYSTLEDAIFDSRIPLRSEEEFKNGIQFRAKLVGWGIVPRPNSRMEIVASMRRIRTDCRMRKEKKRKILLTISYDGVKIALASGRKKSQSSLIITQHPIHRIFYVSHDSLDLHIFSYIAREGNLFKCFVFKAAKQHLNCAIR</sequence>
<evidence type="ECO:0000313" key="2">
    <source>
        <dbReference type="Proteomes" id="UP000616769"/>
    </source>
</evidence>
<protein>
    <submittedName>
        <fullName evidence="1">PTB/PID domain-containing protein</fullName>
    </submittedName>
</protein>
<dbReference type="Pfam" id="PF00640">
    <property type="entry name" value="PID"/>
    <property type="match status" value="1"/>
</dbReference>
<dbReference type="Gene3D" id="2.30.29.30">
    <property type="entry name" value="Pleckstrin-homology domain (PH domain)/Phosphotyrosine-binding domain (PTB)"/>
    <property type="match status" value="1"/>
</dbReference>
<dbReference type="SMART" id="SM00462">
    <property type="entry name" value="PTB"/>
    <property type="match status" value="1"/>
</dbReference>
<dbReference type="AlphaFoldDB" id="A0A132AJF8"/>
<dbReference type="OrthoDB" id="10030336at2759"/>
<organism evidence="1 2">
    <name type="scientific">Sarcoptes scabiei</name>
    <name type="common">Itch mite</name>
    <name type="synonym">Acarus scabiei</name>
    <dbReference type="NCBI Taxonomy" id="52283"/>
    <lineage>
        <taxon>Eukaryota</taxon>
        <taxon>Metazoa</taxon>
        <taxon>Ecdysozoa</taxon>
        <taxon>Arthropoda</taxon>
        <taxon>Chelicerata</taxon>
        <taxon>Arachnida</taxon>
        <taxon>Acari</taxon>
        <taxon>Acariformes</taxon>
        <taxon>Sarcoptiformes</taxon>
        <taxon>Astigmata</taxon>
        <taxon>Psoroptidia</taxon>
        <taxon>Sarcoptoidea</taxon>
        <taxon>Sarcoptidae</taxon>
        <taxon>Sarcoptinae</taxon>
        <taxon>Sarcoptes</taxon>
    </lineage>
</organism>
<gene>
    <name evidence="1" type="ORF">QR98_0092750</name>
</gene>
<comment type="caution">
    <text evidence="1">The sequence shown here is derived from an EMBL/GenBank/DDBJ whole genome shotgun (WGS) entry which is preliminary data.</text>
</comment>